<sequence length="228" mass="25736">MFSVICNVKKVVFSQEIGSAYTYYNCKSVLFEGDDLVFHSSTKTTADDLKSIFEKNVVGGLAPYGYEDTYKKLNKVNNIDLIKYIALMEKNEGGMLEAGGSNYTLFNERLVHEHSEKVLFNKVNIFFNDDLVDSNLKSKNGNAYYLKEEYLEKAMQEALSSYKKASVDETQTPMTFQVGAVADQAITINFDNVDAMVTWSQYIANGMNYLFDTLSNYVNGESSEINDI</sequence>
<gene>
    <name evidence="1" type="ORF">EIC27_03300</name>
</gene>
<organism evidence="1 2">
    <name type="scientific">Candidatus Aquarickettsia rohweri</name>
    <dbReference type="NCBI Taxonomy" id="2602574"/>
    <lineage>
        <taxon>Bacteria</taxon>
        <taxon>Pseudomonadati</taxon>
        <taxon>Pseudomonadota</taxon>
        <taxon>Alphaproteobacteria</taxon>
        <taxon>Rickettsiales</taxon>
        <taxon>Candidatus Midichloriaceae</taxon>
        <taxon>Candidatus Aquarickettsia</taxon>
    </lineage>
</organism>
<dbReference type="Proteomes" id="UP000279470">
    <property type="component" value="Unassembled WGS sequence"/>
</dbReference>
<comment type="caution">
    <text evidence="1">The sequence shown here is derived from an EMBL/GenBank/DDBJ whole genome shotgun (WGS) entry which is preliminary data.</text>
</comment>
<dbReference type="RefSeq" id="WP_126044721.1">
    <property type="nucleotide sequence ID" value="NZ_RXFM01000037.1"/>
</dbReference>
<name>A0A429XLA1_9RICK</name>
<reference evidence="2" key="1">
    <citation type="submission" date="2018-11" db="EMBL/GenBank/DDBJ databases">
        <title>Phylogenetic, genomic, and biogeographic characterization of a novel and ubiquitous marine invertebrate-associated Rickettsiales parasite, Candidatus Marinoinvertebrata rohwerii, gen. nov., sp. nov.</title>
        <authorList>
            <person name="Klinges J.G."/>
            <person name="Rosales S.M."/>
            <person name="Mcminds R."/>
            <person name="Shaver E.C."/>
            <person name="Shantz A."/>
            <person name="Peters E.C."/>
            <person name="Burkepile D.E."/>
            <person name="Silliman B.R."/>
            <person name="Vega Thurber R.L."/>
        </authorList>
    </citation>
    <scope>NUCLEOTIDE SEQUENCE [LARGE SCALE GENOMIC DNA]</scope>
    <source>
        <strain evidence="2">a_cerv_44</strain>
    </source>
</reference>
<accession>A0A429XLA1</accession>
<keyword evidence="2" id="KW-1185">Reference proteome</keyword>
<protein>
    <submittedName>
        <fullName evidence="1">Uncharacterized protein</fullName>
    </submittedName>
</protein>
<dbReference type="AlphaFoldDB" id="A0A429XLA1"/>
<proteinExistence type="predicted"/>
<evidence type="ECO:0000313" key="2">
    <source>
        <dbReference type="Proteomes" id="UP000279470"/>
    </source>
</evidence>
<evidence type="ECO:0000313" key="1">
    <source>
        <dbReference type="EMBL" id="RST67053.1"/>
    </source>
</evidence>
<dbReference type="EMBL" id="RXFM01000037">
    <property type="protein sequence ID" value="RST67053.1"/>
    <property type="molecule type" value="Genomic_DNA"/>
</dbReference>